<dbReference type="SUPFAM" id="SSF50978">
    <property type="entry name" value="WD40 repeat-like"/>
    <property type="match status" value="1"/>
</dbReference>
<dbReference type="KEGG" id="lbc:LACBIDRAFT_317643"/>
<keyword evidence="3" id="KW-1185">Reference proteome</keyword>
<sequence>MSQTTEMNSITLTNIGQIPGAGGAPAVVSFSPDGRLIAIGEESGLITIRTSEKQFQVLRRYDAGSKVQSIGWHPSIPFWFVAGCISGNVYAIHIRPNTADVLLREIQGFIQSLCINDDGTQMALGFSDEQSTCVALIDDPFAELQKPLRIAKAKNFPPVSKVPHQLLFLDKDSLLICYSGKSRFVVIQTKDPYAILWKMDAPIGNYNKIGCVALSPSRSEIAVTNLVSGIDFYSLKERKHMGTTYYDFLGKSKSNRIANIAYMREDFVVAGCVDGKVIFVENRPSAGQPAGGWEARSAHNYRLLRTDKVKIRSSLRLAFGVVRSEPIIFYADGEGENLYYVVLSVHFKRHLTNKDDVKEAETRHGDVPTTPPQAMVNKDPSRIVHNQQSKLSHALPNDQSAQIPTSAVQQVPPMASNQAVPMMVPDEVPPIMALNQMPSIASSQVLPTEVPLTTSNQEPLVVPNQVDDRSLMAPTEVSTSSSGHVNAASAPNQEPITLSNHSFGASTHASANSSDQVRFNVSDVSLNVSDQVLRNASDQVLRNASVPPIANASIPPNAFIPPNASVTPNVSVIPNASASATTTLPPTTASTNMSDLKVTQAPSVTSNQVSSSTSTTDKEDSSPTARSGQLNSENDLLSSENDSHHGQHFSTARRVSRALKAILSAALVAWIIAAGYPYISSKSLSNLKQALDPFLPLLSQPTAVAYDSETAQFLKPKVALATQPTVIAHDHDPEKVGLLEPTTRLTPERYMEEFQLRAAGITQATACTHVPSPTESPAVSIVVCTVTETVTVTAIQSVTITTDLNRPTVLPGPAPPPKLTSPETANSGSSTNYMFYCSILLCLFSLRLQILRFLPHINKFYHLLRYAYRLLHYVFCLFAELTRPAEYNETSPEKALKSDVMIVEPEGDLELEGDLEQKADEELDLVNIKSEDVDSKY</sequence>
<dbReference type="InterPro" id="IPR036322">
    <property type="entry name" value="WD40_repeat_dom_sf"/>
</dbReference>
<dbReference type="Gene3D" id="2.130.10.10">
    <property type="entry name" value="YVTN repeat-like/Quinoprotein amine dehydrogenase"/>
    <property type="match status" value="1"/>
</dbReference>
<feature type="region of interest" description="Disordered" evidence="1">
    <location>
        <begin position="599"/>
        <end position="649"/>
    </location>
</feature>
<dbReference type="InterPro" id="IPR015943">
    <property type="entry name" value="WD40/YVTN_repeat-like_dom_sf"/>
</dbReference>
<dbReference type="Proteomes" id="UP000001194">
    <property type="component" value="Unassembled WGS sequence"/>
</dbReference>
<organism evidence="3">
    <name type="scientific">Laccaria bicolor (strain S238N-H82 / ATCC MYA-4686)</name>
    <name type="common">Bicoloured deceiver</name>
    <name type="synonym">Laccaria laccata var. bicolor</name>
    <dbReference type="NCBI Taxonomy" id="486041"/>
    <lineage>
        <taxon>Eukaryota</taxon>
        <taxon>Fungi</taxon>
        <taxon>Dikarya</taxon>
        <taxon>Basidiomycota</taxon>
        <taxon>Agaricomycotina</taxon>
        <taxon>Agaricomycetes</taxon>
        <taxon>Agaricomycetidae</taxon>
        <taxon>Agaricales</taxon>
        <taxon>Agaricineae</taxon>
        <taxon>Hydnangiaceae</taxon>
        <taxon>Laccaria</taxon>
    </lineage>
</organism>
<proteinExistence type="predicted"/>
<feature type="compositionally biased region" description="Low complexity" evidence="1">
    <location>
        <begin position="603"/>
        <end position="615"/>
    </location>
</feature>
<dbReference type="EMBL" id="DS547173">
    <property type="protein sequence ID" value="EDQ99106.1"/>
    <property type="molecule type" value="Genomic_DNA"/>
</dbReference>
<feature type="region of interest" description="Disordered" evidence="1">
    <location>
        <begin position="806"/>
        <end position="825"/>
    </location>
</feature>
<evidence type="ECO:0000256" key="1">
    <source>
        <dbReference type="SAM" id="MobiDB-lite"/>
    </source>
</evidence>
<feature type="region of interest" description="Disordered" evidence="1">
    <location>
        <begin position="474"/>
        <end position="513"/>
    </location>
</feature>
<feature type="compositionally biased region" description="Polar residues" evidence="1">
    <location>
        <begin position="476"/>
        <end position="513"/>
    </location>
</feature>
<feature type="region of interest" description="Disordered" evidence="1">
    <location>
        <begin position="356"/>
        <end position="377"/>
    </location>
</feature>
<feature type="compositionally biased region" description="Basic and acidic residues" evidence="1">
    <location>
        <begin position="356"/>
        <end position="366"/>
    </location>
</feature>
<evidence type="ECO:0000313" key="2">
    <source>
        <dbReference type="EMBL" id="EDQ99106.1"/>
    </source>
</evidence>
<dbReference type="STRING" id="486041.B0E244"/>
<feature type="compositionally biased region" description="Polar residues" evidence="1">
    <location>
        <begin position="625"/>
        <end position="640"/>
    </location>
</feature>
<protein>
    <submittedName>
        <fullName evidence="2">Predicted protein</fullName>
    </submittedName>
</protein>
<dbReference type="RefSeq" id="XP_001890239.1">
    <property type="nucleotide sequence ID" value="XM_001890204.1"/>
</dbReference>
<dbReference type="HOGENOM" id="CLU_312848_0_0_1"/>
<dbReference type="InParanoid" id="B0E244"/>
<dbReference type="AlphaFoldDB" id="B0E244"/>
<dbReference type="OrthoDB" id="3238562at2759"/>
<dbReference type="GeneID" id="6085916"/>
<feature type="compositionally biased region" description="Pro residues" evidence="1">
    <location>
        <begin position="810"/>
        <end position="819"/>
    </location>
</feature>
<gene>
    <name evidence="2" type="ORF">LACBIDRAFT_317643</name>
</gene>
<name>B0E244_LACBS</name>
<evidence type="ECO:0000313" key="3">
    <source>
        <dbReference type="Proteomes" id="UP000001194"/>
    </source>
</evidence>
<reference evidence="2 3" key="1">
    <citation type="journal article" date="2008" name="Nature">
        <title>The genome of Laccaria bicolor provides insights into mycorrhizal symbiosis.</title>
        <authorList>
            <person name="Martin F."/>
            <person name="Aerts A."/>
            <person name="Ahren D."/>
            <person name="Brun A."/>
            <person name="Danchin E.G.J."/>
            <person name="Duchaussoy F."/>
            <person name="Gibon J."/>
            <person name="Kohler A."/>
            <person name="Lindquist E."/>
            <person name="Pereda V."/>
            <person name="Salamov A."/>
            <person name="Shapiro H.J."/>
            <person name="Wuyts J."/>
            <person name="Blaudez D."/>
            <person name="Buee M."/>
            <person name="Brokstein P."/>
            <person name="Canbaeck B."/>
            <person name="Cohen D."/>
            <person name="Courty P.E."/>
            <person name="Coutinho P.M."/>
            <person name="Delaruelle C."/>
            <person name="Detter J.C."/>
            <person name="Deveau A."/>
            <person name="DiFazio S."/>
            <person name="Duplessis S."/>
            <person name="Fraissinet-Tachet L."/>
            <person name="Lucic E."/>
            <person name="Frey-Klett P."/>
            <person name="Fourrey C."/>
            <person name="Feussner I."/>
            <person name="Gay G."/>
            <person name="Grimwood J."/>
            <person name="Hoegger P.J."/>
            <person name="Jain P."/>
            <person name="Kilaru S."/>
            <person name="Labbe J."/>
            <person name="Lin Y.C."/>
            <person name="Legue V."/>
            <person name="Le Tacon F."/>
            <person name="Marmeisse R."/>
            <person name="Melayah D."/>
            <person name="Montanini B."/>
            <person name="Muratet M."/>
            <person name="Nehls U."/>
            <person name="Niculita-Hirzel H."/>
            <person name="Oudot-Le Secq M.P."/>
            <person name="Peter M."/>
            <person name="Quesneville H."/>
            <person name="Rajashekar B."/>
            <person name="Reich M."/>
            <person name="Rouhier N."/>
            <person name="Schmutz J."/>
            <person name="Yin T."/>
            <person name="Chalot M."/>
            <person name="Henrissat B."/>
            <person name="Kuees U."/>
            <person name="Lucas S."/>
            <person name="Van de Peer Y."/>
            <person name="Podila G.K."/>
            <person name="Polle A."/>
            <person name="Pukkila P.J."/>
            <person name="Richardson P.M."/>
            <person name="Rouze P."/>
            <person name="Sanders I.R."/>
            <person name="Stajich J.E."/>
            <person name="Tunlid A."/>
            <person name="Tuskan G."/>
            <person name="Grigoriev I.V."/>
        </authorList>
    </citation>
    <scope>NUCLEOTIDE SEQUENCE [LARGE SCALE GENOMIC DNA]</scope>
    <source>
        <strain evidence="3">S238N-H82 / ATCC MYA-4686</strain>
    </source>
</reference>
<accession>B0E244</accession>